<organism evidence="6 7">
    <name type="scientific">Stutzerimonas degradans</name>
    <dbReference type="NCBI Taxonomy" id="2968968"/>
    <lineage>
        <taxon>Bacteria</taxon>
        <taxon>Pseudomonadati</taxon>
        <taxon>Pseudomonadota</taxon>
        <taxon>Gammaproteobacteria</taxon>
        <taxon>Pseudomonadales</taxon>
        <taxon>Pseudomonadaceae</taxon>
        <taxon>Stutzerimonas</taxon>
    </lineage>
</organism>
<name>A0A8E2QBL0_9GAMM</name>
<evidence type="ECO:0000256" key="2">
    <source>
        <dbReference type="ARBA" id="ARBA00023125"/>
    </source>
</evidence>
<dbReference type="Proteomes" id="UP000235881">
    <property type="component" value="Unassembled WGS sequence"/>
</dbReference>
<dbReference type="GO" id="GO:0003700">
    <property type="term" value="F:DNA-binding transcription factor activity"/>
    <property type="evidence" value="ECO:0007669"/>
    <property type="project" value="TreeGrafter"/>
</dbReference>
<proteinExistence type="predicted"/>
<evidence type="ECO:0000256" key="1">
    <source>
        <dbReference type="ARBA" id="ARBA00023015"/>
    </source>
</evidence>
<dbReference type="PANTHER" id="PTHR30055">
    <property type="entry name" value="HTH-TYPE TRANSCRIPTIONAL REGULATOR RUTR"/>
    <property type="match status" value="1"/>
</dbReference>
<evidence type="ECO:0000313" key="7">
    <source>
        <dbReference type="Proteomes" id="UP000235881"/>
    </source>
</evidence>
<reference evidence="6 7" key="1">
    <citation type="submission" date="2018-01" db="EMBL/GenBank/DDBJ databases">
        <title>Denitrification phenotypes of diverse strains of Pseudomonas stutzeri.</title>
        <authorList>
            <person name="Milligan D.A."/>
            <person name="Bergaust L."/>
            <person name="Bakken L.R."/>
            <person name="Frostegard A."/>
        </authorList>
    </citation>
    <scope>NUCLEOTIDE SEQUENCE [LARGE SCALE GENOMIC DNA]</scope>
    <source>
        <strain evidence="6 7">DSM 50238</strain>
    </source>
</reference>
<dbReference type="Gene3D" id="1.10.357.10">
    <property type="entry name" value="Tetracycline Repressor, domain 2"/>
    <property type="match status" value="1"/>
</dbReference>
<evidence type="ECO:0000256" key="3">
    <source>
        <dbReference type="ARBA" id="ARBA00023163"/>
    </source>
</evidence>
<feature type="domain" description="HTH tetR-type" evidence="5">
    <location>
        <begin position="17"/>
        <end position="77"/>
    </location>
</feature>
<gene>
    <name evidence="6" type="ORF">CXK95_18680</name>
</gene>
<dbReference type="PRINTS" id="PR00455">
    <property type="entry name" value="HTHTETR"/>
</dbReference>
<comment type="caution">
    <text evidence="6">The sequence shown here is derived from an EMBL/GenBank/DDBJ whole genome shotgun (WGS) entry which is preliminary data.</text>
</comment>
<dbReference type="PROSITE" id="PS50977">
    <property type="entry name" value="HTH_TETR_2"/>
    <property type="match status" value="1"/>
</dbReference>
<evidence type="ECO:0000259" key="5">
    <source>
        <dbReference type="PROSITE" id="PS50977"/>
    </source>
</evidence>
<dbReference type="PANTHER" id="PTHR30055:SF146">
    <property type="entry name" value="HTH-TYPE TRANSCRIPTIONAL DUAL REGULATOR CECR"/>
    <property type="match status" value="1"/>
</dbReference>
<feature type="DNA-binding region" description="H-T-H motif" evidence="4">
    <location>
        <begin position="40"/>
        <end position="59"/>
    </location>
</feature>
<evidence type="ECO:0000313" key="6">
    <source>
        <dbReference type="EMBL" id="PNF74985.1"/>
    </source>
</evidence>
<keyword evidence="2 4" id="KW-0238">DNA-binding</keyword>
<dbReference type="EMBL" id="POUK01000009">
    <property type="protein sequence ID" value="PNF74985.1"/>
    <property type="molecule type" value="Genomic_DNA"/>
</dbReference>
<keyword evidence="3" id="KW-0804">Transcription</keyword>
<dbReference type="Gene3D" id="1.10.10.60">
    <property type="entry name" value="Homeodomain-like"/>
    <property type="match status" value="1"/>
</dbReference>
<dbReference type="AlphaFoldDB" id="A0A8E2QBL0"/>
<dbReference type="Pfam" id="PF14246">
    <property type="entry name" value="TetR_C_7"/>
    <property type="match status" value="1"/>
</dbReference>
<sequence>MIDSHSPAPGPGRPKDPAKREAILAAAQVLFLAKGYEGSSMDAIASEAGVSKLTLYSHFKDKEALFCAAVKATCETRLPRRLFQLADDCRIEAVLLAIGLAFNALVNSPESIGLHRVMVGMATQNPALVRMFFDAGPQQLLSDLQRMFAEVDARGLLTIAEPLRAAEHFCSLIKGARHFRLLIGYVEAADADAGSDEAHVRDVVATFLRAYGR</sequence>
<dbReference type="InterPro" id="IPR050109">
    <property type="entry name" value="HTH-type_TetR-like_transc_reg"/>
</dbReference>
<dbReference type="Pfam" id="PF00440">
    <property type="entry name" value="TetR_N"/>
    <property type="match status" value="1"/>
</dbReference>
<dbReference type="SUPFAM" id="SSF46689">
    <property type="entry name" value="Homeodomain-like"/>
    <property type="match status" value="1"/>
</dbReference>
<dbReference type="RefSeq" id="WP_102829625.1">
    <property type="nucleotide sequence ID" value="NZ_CP065721.1"/>
</dbReference>
<evidence type="ECO:0000256" key="4">
    <source>
        <dbReference type="PROSITE-ProRule" id="PRU00335"/>
    </source>
</evidence>
<dbReference type="GO" id="GO:0000976">
    <property type="term" value="F:transcription cis-regulatory region binding"/>
    <property type="evidence" value="ECO:0007669"/>
    <property type="project" value="TreeGrafter"/>
</dbReference>
<keyword evidence="7" id="KW-1185">Reference proteome</keyword>
<keyword evidence="1" id="KW-0805">Transcription regulation</keyword>
<protein>
    <submittedName>
        <fullName evidence="6">TetR family transcriptional regulator</fullName>
    </submittedName>
</protein>
<dbReference type="FunFam" id="1.10.10.60:FF:000141">
    <property type="entry name" value="TetR family transcriptional regulator"/>
    <property type="match status" value="1"/>
</dbReference>
<accession>A0A8E2QBL0</accession>
<dbReference type="InterPro" id="IPR039536">
    <property type="entry name" value="TetR_C_Proteobacteria"/>
</dbReference>
<dbReference type="InterPro" id="IPR009057">
    <property type="entry name" value="Homeodomain-like_sf"/>
</dbReference>
<dbReference type="InterPro" id="IPR001647">
    <property type="entry name" value="HTH_TetR"/>
</dbReference>